<organism evidence="2 3">
    <name type="scientific">Saxophila tyrrhenica</name>
    <dbReference type="NCBI Taxonomy" id="1690608"/>
    <lineage>
        <taxon>Eukaryota</taxon>
        <taxon>Fungi</taxon>
        <taxon>Dikarya</taxon>
        <taxon>Ascomycota</taxon>
        <taxon>Pezizomycotina</taxon>
        <taxon>Dothideomycetes</taxon>
        <taxon>Dothideomycetidae</taxon>
        <taxon>Mycosphaerellales</taxon>
        <taxon>Extremaceae</taxon>
        <taxon>Saxophila</taxon>
    </lineage>
</organism>
<keyword evidence="3" id="KW-1185">Reference proteome</keyword>
<sequence>MAPQAQSPAMKTEPVDSDERYDPPSVGNTPKIAQHTSSFSLPVRTSRPLPYAPPQQHYNPIPSASAASHGPVGSTSWLQAELAKATAAATAPTPAPAPKPVAYDPASTAAPEQYDPTRPAMTFGTFSLAHRPAPASNQEVSQATPSSSFLSAPTQRATTKRVESETGFGDTIEAPTVCWDQYRSLPQQHMLACGHMTTTTHPRQCGSSCKLSAKAITEAYGAPIGCYACSRPKRNAASRVTTSYRGPFLPHAQRKVNKGKAPARKDSLFIPEGEGRASEKRMALPSERFGSSARVQKAPRKPKKFDRDEDLRQLNKLIEADPALMKLVASEAGRHMRTRSKIHAGYAYQDELEAAALLSRLPKEVQRLKTDGTDALKFGLRPKQNFLGGSVEDGPDHRRLEVGKSDLKPWSYGKSTTRKKHSAMSSMPAGDYERMLAEEDGVTVSEGLDNEQQLPRAREDYGDGDQDDEFDGNNARGIQADGTYFEEERHCATCELETGEGLEQCADCEKWLHPSCHGETNFERCSACTSRRGAYENFADGIFVKPTQARKSTKLRTEADIRAFNARRRAERKEAIERLQHEVALSKSGGEVLDKMDVDVTNQSAEAAKGAGSKTKAEWKQDMQQRSRELLSTVNIQEQKAGGGSGSGLVHNDSAAKAGSEDVEMGL</sequence>
<proteinExistence type="predicted"/>
<gene>
    <name evidence="2" type="ORF">LTR77_008179</name>
</gene>
<dbReference type="GeneID" id="89929513"/>
<comment type="caution">
    <text evidence="2">The sequence shown here is derived from an EMBL/GenBank/DDBJ whole genome shotgun (WGS) entry which is preliminary data.</text>
</comment>
<dbReference type="SUPFAM" id="SSF57903">
    <property type="entry name" value="FYVE/PHD zinc finger"/>
    <property type="match status" value="1"/>
</dbReference>
<dbReference type="EMBL" id="JAVRRT010000013">
    <property type="protein sequence ID" value="KAK5166635.1"/>
    <property type="molecule type" value="Genomic_DNA"/>
</dbReference>
<name>A0AAV9P218_9PEZI</name>
<dbReference type="RefSeq" id="XP_064656517.1">
    <property type="nucleotide sequence ID" value="XM_064805412.1"/>
</dbReference>
<protein>
    <recommendedName>
        <fullName evidence="4">Zinc finger PHD-type domain-containing protein</fullName>
    </recommendedName>
</protein>
<feature type="region of interest" description="Disordered" evidence="1">
    <location>
        <begin position="88"/>
        <end position="117"/>
    </location>
</feature>
<evidence type="ECO:0000256" key="1">
    <source>
        <dbReference type="SAM" id="MobiDB-lite"/>
    </source>
</evidence>
<feature type="region of interest" description="Disordered" evidence="1">
    <location>
        <begin position="444"/>
        <end position="473"/>
    </location>
</feature>
<feature type="compositionally biased region" description="Polar residues" evidence="1">
    <location>
        <begin position="135"/>
        <end position="157"/>
    </location>
</feature>
<dbReference type="CDD" id="cd15489">
    <property type="entry name" value="PHD_SF"/>
    <property type="match status" value="1"/>
</dbReference>
<feature type="compositionally biased region" description="Basic and acidic residues" evidence="1">
    <location>
        <begin position="13"/>
        <end position="22"/>
    </location>
</feature>
<dbReference type="InterPro" id="IPR011011">
    <property type="entry name" value="Znf_FYVE_PHD"/>
</dbReference>
<dbReference type="AlphaFoldDB" id="A0AAV9P218"/>
<reference evidence="2 3" key="1">
    <citation type="submission" date="2023-08" db="EMBL/GenBank/DDBJ databases">
        <title>Black Yeasts Isolated from many extreme environments.</title>
        <authorList>
            <person name="Coleine C."/>
            <person name="Stajich J.E."/>
            <person name="Selbmann L."/>
        </authorList>
    </citation>
    <scope>NUCLEOTIDE SEQUENCE [LARGE SCALE GENOMIC DNA]</scope>
    <source>
        <strain evidence="2 3">CCFEE 5935</strain>
    </source>
</reference>
<feature type="region of interest" description="Disordered" evidence="1">
    <location>
        <begin position="287"/>
        <end position="307"/>
    </location>
</feature>
<evidence type="ECO:0000313" key="3">
    <source>
        <dbReference type="Proteomes" id="UP001337655"/>
    </source>
</evidence>
<accession>A0AAV9P218</accession>
<feature type="compositionally biased region" description="Basic and acidic residues" evidence="1">
    <location>
        <begin position="615"/>
        <end position="629"/>
    </location>
</feature>
<feature type="region of interest" description="Disordered" evidence="1">
    <location>
        <begin position="135"/>
        <end position="166"/>
    </location>
</feature>
<evidence type="ECO:0000313" key="2">
    <source>
        <dbReference type="EMBL" id="KAK5166635.1"/>
    </source>
</evidence>
<dbReference type="Proteomes" id="UP001337655">
    <property type="component" value="Unassembled WGS sequence"/>
</dbReference>
<feature type="compositionally biased region" description="Acidic residues" evidence="1">
    <location>
        <begin position="462"/>
        <end position="471"/>
    </location>
</feature>
<evidence type="ECO:0008006" key="4">
    <source>
        <dbReference type="Google" id="ProtNLM"/>
    </source>
</evidence>
<feature type="region of interest" description="Disordered" evidence="1">
    <location>
        <begin position="1"/>
        <end position="73"/>
    </location>
</feature>
<feature type="region of interest" description="Disordered" evidence="1">
    <location>
        <begin position="606"/>
        <end position="667"/>
    </location>
</feature>